<evidence type="ECO:0000256" key="1">
    <source>
        <dbReference type="SAM" id="MobiDB-lite"/>
    </source>
</evidence>
<gene>
    <name evidence="2" type="ORF">LMG28138_05521</name>
</gene>
<sequence length="73" mass="7957">MLPLLPFHTLAAQRGDGLRPELLALFARNARSDTGLSARIEIENIARSDNRCTPETGEGPDREPPEKSLATDS</sequence>
<dbReference type="EMBL" id="CADIKM010000064">
    <property type="protein sequence ID" value="CAB3804470.1"/>
    <property type="molecule type" value="Genomic_DNA"/>
</dbReference>
<organism evidence="2 3">
    <name type="scientific">Pararobbsia alpina</name>
    <dbReference type="NCBI Taxonomy" id="621374"/>
    <lineage>
        <taxon>Bacteria</taxon>
        <taxon>Pseudomonadati</taxon>
        <taxon>Pseudomonadota</taxon>
        <taxon>Betaproteobacteria</taxon>
        <taxon>Burkholderiales</taxon>
        <taxon>Burkholderiaceae</taxon>
        <taxon>Pararobbsia</taxon>
    </lineage>
</organism>
<dbReference type="Proteomes" id="UP000494115">
    <property type="component" value="Unassembled WGS sequence"/>
</dbReference>
<proteinExistence type="predicted"/>
<evidence type="ECO:0000313" key="3">
    <source>
        <dbReference type="Proteomes" id="UP000494115"/>
    </source>
</evidence>
<keyword evidence="3" id="KW-1185">Reference proteome</keyword>
<accession>A0A6S7CAH4</accession>
<protein>
    <submittedName>
        <fullName evidence="2">Uncharacterized protein</fullName>
    </submittedName>
</protein>
<feature type="region of interest" description="Disordered" evidence="1">
    <location>
        <begin position="47"/>
        <end position="73"/>
    </location>
</feature>
<dbReference type="AlphaFoldDB" id="A0A6S7CAH4"/>
<name>A0A6S7CAH4_9BURK</name>
<evidence type="ECO:0000313" key="2">
    <source>
        <dbReference type="EMBL" id="CAB3804470.1"/>
    </source>
</evidence>
<reference evidence="2 3" key="1">
    <citation type="submission" date="2020-04" db="EMBL/GenBank/DDBJ databases">
        <authorList>
            <person name="De Canck E."/>
        </authorList>
    </citation>
    <scope>NUCLEOTIDE SEQUENCE [LARGE SCALE GENOMIC DNA]</scope>
    <source>
        <strain evidence="2 3">LMG 28138</strain>
    </source>
</reference>